<feature type="domain" description="HTH luxR-type" evidence="1">
    <location>
        <begin position="212"/>
        <end position="276"/>
    </location>
</feature>
<dbReference type="GO" id="GO:0003677">
    <property type="term" value="F:DNA binding"/>
    <property type="evidence" value="ECO:0007669"/>
    <property type="project" value="InterPro"/>
</dbReference>
<protein>
    <recommendedName>
        <fullName evidence="1">HTH luxR-type domain-containing protein</fullName>
    </recommendedName>
</protein>
<evidence type="ECO:0000313" key="3">
    <source>
        <dbReference type="Proteomes" id="UP000050430"/>
    </source>
</evidence>
<dbReference type="AlphaFoldDB" id="A0A0P6XPT7"/>
<dbReference type="SUPFAM" id="SSF46894">
    <property type="entry name" value="C-terminal effector domain of the bipartite response regulators"/>
    <property type="match status" value="1"/>
</dbReference>
<dbReference type="InterPro" id="IPR016032">
    <property type="entry name" value="Sig_transdc_resp-reg_C-effctor"/>
</dbReference>
<dbReference type="SMART" id="SM00421">
    <property type="entry name" value="HTH_LUXR"/>
    <property type="match status" value="1"/>
</dbReference>
<proteinExistence type="predicted"/>
<dbReference type="GO" id="GO:0006355">
    <property type="term" value="P:regulation of DNA-templated transcription"/>
    <property type="evidence" value="ECO:0007669"/>
    <property type="project" value="InterPro"/>
</dbReference>
<dbReference type="CDD" id="cd06170">
    <property type="entry name" value="LuxR_C_like"/>
    <property type="match status" value="1"/>
</dbReference>
<dbReference type="STRING" id="229920.ADM99_11260"/>
<dbReference type="RefSeq" id="WP_062423398.1">
    <property type="nucleotide sequence ID" value="NZ_BBYA01000015.1"/>
</dbReference>
<gene>
    <name evidence="2" type="ORF">ADM99_11260</name>
</gene>
<comment type="caution">
    <text evidence="2">The sequence shown here is derived from an EMBL/GenBank/DDBJ whole genome shotgun (WGS) entry which is preliminary data.</text>
</comment>
<name>A0A0P6XPT7_9CHLR</name>
<dbReference type="InterPro" id="IPR000792">
    <property type="entry name" value="Tscrpt_reg_LuxR_C"/>
</dbReference>
<sequence length="294" mass="32816">MKSCIVATLGTEAQVITTVTDCLLELKNNISQVYIIHTSTSDGSIKIALDRLKKEIKTYPGYKNIKFDFCPIKLSSGESITDVDSIESGQAGFQLIYRTILDAKRNGFQIFLCISGGRKNLSLFGMSAAQLLFDDNDRLIHLYSSPDFVSSKEMHPRNRFDANLVEIPVLLWSKISPAYLLLNDVVDPLKAIEIYKNIHLEERIENGSVFLLSILSPAEQQVVEWLVISGLTDIEIGKILHISDRTVESHIRSARIKAEDYFQISTINRAGLIALLQPAVIFIKGGKFGENPDV</sequence>
<dbReference type="InterPro" id="IPR019092">
    <property type="entry name" value="SSO2081-like_dom"/>
</dbReference>
<keyword evidence="3" id="KW-1185">Reference proteome</keyword>
<dbReference type="Proteomes" id="UP000050430">
    <property type="component" value="Unassembled WGS sequence"/>
</dbReference>
<dbReference type="EMBL" id="LGCK01000011">
    <property type="protein sequence ID" value="KPL71280.1"/>
    <property type="molecule type" value="Genomic_DNA"/>
</dbReference>
<accession>A0A0P6XPT7</accession>
<reference evidence="2 3" key="1">
    <citation type="submission" date="2015-07" db="EMBL/GenBank/DDBJ databases">
        <title>Genome sequence of Leptolinea tardivitalis DSM 16556.</title>
        <authorList>
            <person name="Hemp J."/>
            <person name="Ward L.M."/>
            <person name="Pace L.A."/>
            <person name="Fischer W.W."/>
        </authorList>
    </citation>
    <scope>NUCLEOTIDE SEQUENCE [LARGE SCALE GENOMIC DNA]</scope>
    <source>
        <strain evidence="2 3">YMTK-2</strain>
    </source>
</reference>
<dbReference type="InterPro" id="IPR036388">
    <property type="entry name" value="WH-like_DNA-bd_sf"/>
</dbReference>
<dbReference type="Pfam" id="PF00196">
    <property type="entry name" value="GerE"/>
    <property type="match status" value="1"/>
</dbReference>
<dbReference type="Pfam" id="PF09623">
    <property type="entry name" value="Cas_NE0113"/>
    <property type="match status" value="1"/>
</dbReference>
<dbReference type="OrthoDB" id="1721221at2"/>
<evidence type="ECO:0000259" key="1">
    <source>
        <dbReference type="SMART" id="SM00421"/>
    </source>
</evidence>
<dbReference type="Gene3D" id="1.10.10.10">
    <property type="entry name" value="Winged helix-like DNA-binding domain superfamily/Winged helix DNA-binding domain"/>
    <property type="match status" value="1"/>
</dbReference>
<evidence type="ECO:0000313" key="2">
    <source>
        <dbReference type="EMBL" id="KPL71280.1"/>
    </source>
</evidence>
<organism evidence="2 3">
    <name type="scientific">Leptolinea tardivitalis</name>
    <dbReference type="NCBI Taxonomy" id="229920"/>
    <lineage>
        <taxon>Bacteria</taxon>
        <taxon>Bacillati</taxon>
        <taxon>Chloroflexota</taxon>
        <taxon>Anaerolineae</taxon>
        <taxon>Anaerolineales</taxon>
        <taxon>Anaerolineaceae</taxon>
        <taxon>Leptolinea</taxon>
    </lineage>
</organism>